<dbReference type="FunFam" id="1.10.510.10:FF:000040">
    <property type="entry name" value="Mitogen-activated protein kinase"/>
    <property type="match status" value="1"/>
</dbReference>
<dbReference type="OrthoDB" id="192887at2759"/>
<protein>
    <submittedName>
        <fullName evidence="8">Protein kinase-like domain</fullName>
    </submittedName>
</protein>
<keyword evidence="3" id="KW-0547">Nucleotide-binding</keyword>
<organism evidence="8 9">
    <name type="scientific">Pseudocohnilembus persalinus</name>
    <name type="common">Ciliate</name>
    <dbReference type="NCBI Taxonomy" id="266149"/>
    <lineage>
        <taxon>Eukaryota</taxon>
        <taxon>Sar</taxon>
        <taxon>Alveolata</taxon>
        <taxon>Ciliophora</taxon>
        <taxon>Intramacronucleata</taxon>
        <taxon>Oligohymenophorea</taxon>
        <taxon>Scuticociliatia</taxon>
        <taxon>Philasterida</taxon>
        <taxon>Pseudocohnilembidae</taxon>
        <taxon>Pseudocohnilembus</taxon>
    </lineage>
</organism>
<keyword evidence="5" id="KW-0067">ATP-binding</keyword>
<evidence type="ECO:0000313" key="9">
    <source>
        <dbReference type="Proteomes" id="UP000054937"/>
    </source>
</evidence>
<dbReference type="InterPro" id="IPR000719">
    <property type="entry name" value="Prot_kinase_dom"/>
</dbReference>
<dbReference type="InParanoid" id="A0A0V0QGF8"/>
<feature type="compositionally biased region" description="Low complexity" evidence="6">
    <location>
        <begin position="308"/>
        <end position="334"/>
    </location>
</feature>
<keyword evidence="9" id="KW-1185">Reference proteome</keyword>
<name>A0A0V0QGF8_PSEPJ</name>
<sequence length="334" mass="39211">MQDIVDGKRILREIRILRHLNHENIIQLTDLHYDQENIYIITQFMDVDLHKVIVSMQELTDEHIQYIIYQILRGVKYIHSANIVHRDLKPSNLLATESCEISICDFGLSRQINSNPQGQEGQIDQNMTEYVVTRHYRAPEIMLSSHEYSTAVDIWSIGCILAELLTRKVVFNANNYMDQIRLILEKLGKPSEEDLNFITNQNARQFINQLPDKPQTSTKSFINYQNEKALDLLDKMLTINPSKRYNAVQCLQHPYLENLHEESDEPIFEGSIDFSFENNSSLGMQEMHNIILQEIQKPVEDRQKDIQQEFNQGDQQQQYQQEIQQTVYQQQANQ</sequence>
<evidence type="ECO:0000256" key="1">
    <source>
        <dbReference type="ARBA" id="ARBA00022527"/>
    </source>
</evidence>
<dbReference type="AlphaFoldDB" id="A0A0V0QGF8"/>
<accession>A0A0V0QGF8</accession>
<evidence type="ECO:0000256" key="3">
    <source>
        <dbReference type="ARBA" id="ARBA00022741"/>
    </source>
</evidence>
<evidence type="ECO:0000256" key="2">
    <source>
        <dbReference type="ARBA" id="ARBA00022679"/>
    </source>
</evidence>
<gene>
    <name evidence="8" type="ORF">PPERSA_11722</name>
</gene>
<dbReference type="InterPro" id="IPR011009">
    <property type="entry name" value="Kinase-like_dom_sf"/>
</dbReference>
<dbReference type="InterPro" id="IPR050117">
    <property type="entry name" value="MAPK"/>
</dbReference>
<dbReference type="OMA" id="YFSEFRD"/>
<dbReference type="PROSITE" id="PS50011">
    <property type="entry name" value="PROTEIN_KINASE_DOM"/>
    <property type="match status" value="1"/>
</dbReference>
<evidence type="ECO:0000313" key="8">
    <source>
        <dbReference type="EMBL" id="KRX01275.1"/>
    </source>
</evidence>
<dbReference type="GO" id="GO:0005524">
    <property type="term" value="F:ATP binding"/>
    <property type="evidence" value="ECO:0007669"/>
    <property type="project" value="UniProtKB-KW"/>
</dbReference>
<dbReference type="Gene3D" id="1.10.510.10">
    <property type="entry name" value="Transferase(Phosphotransferase) domain 1"/>
    <property type="match status" value="1"/>
</dbReference>
<dbReference type="EMBL" id="LDAU01000171">
    <property type="protein sequence ID" value="KRX01275.1"/>
    <property type="molecule type" value="Genomic_DNA"/>
</dbReference>
<evidence type="ECO:0000259" key="7">
    <source>
        <dbReference type="PROSITE" id="PS50011"/>
    </source>
</evidence>
<evidence type="ECO:0000256" key="6">
    <source>
        <dbReference type="SAM" id="MobiDB-lite"/>
    </source>
</evidence>
<dbReference type="SMART" id="SM00220">
    <property type="entry name" value="S_TKc"/>
    <property type="match status" value="1"/>
</dbReference>
<dbReference type="PANTHER" id="PTHR24055">
    <property type="entry name" value="MITOGEN-ACTIVATED PROTEIN KINASE"/>
    <property type="match status" value="1"/>
</dbReference>
<dbReference type="SUPFAM" id="SSF56112">
    <property type="entry name" value="Protein kinase-like (PK-like)"/>
    <property type="match status" value="1"/>
</dbReference>
<reference evidence="8 9" key="1">
    <citation type="journal article" date="2015" name="Sci. Rep.">
        <title>Genome of the facultative scuticociliatosis pathogen Pseudocohnilembus persalinus provides insight into its virulence through horizontal gene transfer.</title>
        <authorList>
            <person name="Xiong J."/>
            <person name="Wang G."/>
            <person name="Cheng J."/>
            <person name="Tian M."/>
            <person name="Pan X."/>
            <person name="Warren A."/>
            <person name="Jiang C."/>
            <person name="Yuan D."/>
            <person name="Miao W."/>
        </authorList>
    </citation>
    <scope>NUCLEOTIDE SEQUENCE [LARGE SCALE GENOMIC DNA]</scope>
    <source>
        <strain evidence="8">36N120E</strain>
    </source>
</reference>
<feature type="domain" description="Protein kinase" evidence="7">
    <location>
        <begin position="1"/>
        <end position="256"/>
    </location>
</feature>
<keyword evidence="4 8" id="KW-0418">Kinase</keyword>
<dbReference type="CDD" id="cd07834">
    <property type="entry name" value="STKc_MAPK"/>
    <property type="match status" value="1"/>
</dbReference>
<keyword evidence="1" id="KW-0723">Serine/threonine-protein kinase</keyword>
<dbReference type="Pfam" id="PF00069">
    <property type="entry name" value="Pkinase"/>
    <property type="match status" value="1"/>
</dbReference>
<dbReference type="Proteomes" id="UP000054937">
    <property type="component" value="Unassembled WGS sequence"/>
</dbReference>
<comment type="caution">
    <text evidence="8">The sequence shown here is derived from an EMBL/GenBank/DDBJ whole genome shotgun (WGS) entry which is preliminary data.</text>
</comment>
<proteinExistence type="predicted"/>
<evidence type="ECO:0000256" key="4">
    <source>
        <dbReference type="ARBA" id="ARBA00022777"/>
    </source>
</evidence>
<evidence type="ECO:0000256" key="5">
    <source>
        <dbReference type="ARBA" id="ARBA00022840"/>
    </source>
</evidence>
<dbReference type="GO" id="GO:0004674">
    <property type="term" value="F:protein serine/threonine kinase activity"/>
    <property type="evidence" value="ECO:0007669"/>
    <property type="project" value="UniProtKB-KW"/>
</dbReference>
<dbReference type="Gene3D" id="3.30.200.20">
    <property type="entry name" value="Phosphorylase Kinase, domain 1"/>
    <property type="match status" value="1"/>
</dbReference>
<feature type="region of interest" description="Disordered" evidence="6">
    <location>
        <begin position="302"/>
        <end position="334"/>
    </location>
</feature>
<keyword evidence="2" id="KW-0808">Transferase</keyword>